<dbReference type="InterPro" id="IPR016140">
    <property type="entry name" value="Bifunc_inhib/LTP/seed_store"/>
</dbReference>
<accession>A0ABD1MFW6</accession>
<dbReference type="AlphaFoldDB" id="A0ABD1MFW6"/>
<feature type="domain" description="Bifunctional inhibitor/plant lipid transfer protein/seed storage helical" evidence="5">
    <location>
        <begin position="38"/>
        <end position="98"/>
    </location>
</feature>
<dbReference type="Pfam" id="PF14368">
    <property type="entry name" value="LTP_2"/>
    <property type="match status" value="1"/>
</dbReference>
<protein>
    <recommendedName>
        <fullName evidence="5">Bifunctional inhibitor/plant lipid transfer protein/seed storage helical domain-containing protein</fullName>
    </recommendedName>
</protein>
<name>A0ABD1MFW6_9FABA</name>
<keyword evidence="7" id="KW-1185">Reference proteome</keyword>
<gene>
    <name evidence="6" type="ORF">Fmac_015852</name>
</gene>
<dbReference type="Proteomes" id="UP001603857">
    <property type="component" value="Unassembled WGS sequence"/>
</dbReference>
<organism evidence="6 7">
    <name type="scientific">Flemingia macrophylla</name>
    <dbReference type="NCBI Taxonomy" id="520843"/>
    <lineage>
        <taxon>Eukaryota</taxon>
        <taxon>Viridiplantae</taxon>
        <taxon>Streptophyta</taxon>
        <taxon>Embryophyta</taxon>
        <taxon>Tracheophyta</taxon>
        <taxon>Spermatophyta</taxon>
        <taxon>Magnoliopsida</taxon>
        <taxon>eudicotyledons</taxon>
        <taxon>Gunneridae</taxon>
        <taxon>Pentapetalae</taxon>
        <taxon>rosids</taxon>
        <taxon>fabids</taxon>
        <taxon>Fabales</taxon>
        <taxon>Fabaceae</taxon>
        <taxon>Papilionoideae</taxon>
        <taxon>50 kb inversion clade</taxon>
        <taxon>NPAAA clade</taxon>
        <taxon>indigoferoid/millettioid clade</taxon>
        <taxon>Phaseoleae</taxon>
        <taxon>Flemingia</taxon>
    </lineage>
</organism>
<dbReference type="SUPFAM" id="SSF47699">
    <property type="entry name" value="Bifunctional inhibitor/lipid-transfer protein/seed storage 2S albumin"/>
    <property type="match status" value="1"/>
</dbReference>
<keyword evidence="4" id="KW-0732">Signal</keyword>
<dbReference type="EMBL" id="JBGMDY010000005">
    <property type="protein sequence ID" value="KAL2334639.1"/>
    <property type="molecule type" value="Genomic_DNA"/>
</dbReference>
<evidence type="ECO:0000313" key="7">
    <source>
        <dbReference type="Proteomes" id="UP001603857"/>
    </source>
</evidence>
<feature type="chain" id="PRO_5044809465" description="Bifunctional inhibitor/plant lipid transfer protein/seed storage helical domain-containing protein" evidence="4">
    <location>
        <begin position="34"/>
        <end position="101"/>
    </location>
</feature>
<evidence type="ECO:0000256" key="4">
    <source>
        <dbReference type="SAM" id="SignalP"/>
    </source>
</evidence>
<dbReference type="PANTHER" id="PTHR35501:SF3">
    <property type="entry name" value="PROTEIN YY1"/>
    <property type="match status" value="1"/>
</dbReference>
<dbReference type="PANTHER" id="PTHR35501">
    <property type="entry name" value="PROTEIN YY1"/>
    <property type="match status" value="1"/>
</dbReference>
<evidence type="ECO:0000256" key="1">
    <source>
        <dbReference type="ARBA" id="ARBA00004613"/>
    </source>
</evidence>
<proteinExistence type="inferred from homology"/>
<evidence type="ECO:0000256" key="3">
    <source>
        <dbReference type="ARBA" id="ARBA00038300"/>
    </source>
</evidence>
<evidence type="ECO:0000256" key="2">
    <source>
        <dbReference type="ARBA" id="ARBA00022525"/>
    </source>
</evidence>
<comment type="similarity">
    <text evidence="3">Belongs to the A9/FIL1 family.</text>
</comment>
<feature type="signal peptide" evidence="4">
    <location>
        <begin position="1"/>
        <end position="33"/>
    </location>
</feature>
<comment type="subcellular location">
    <subcellularLocation>
        <location evidence="1">Secreted</location>
    </subcellularLocation>
</comment>
<dbReference type="SMART" id="SM00499">
    <property type="entry name" value="AAI"/>
    <property type="match status" value="1"/>
</dbReference>
<reference evidence="6 7" key="1">
    <citation type="submission" date="2024-08" db="EMBL/GenBank/DDBJ databases">
        <title>Insights into the chromosomal genome structure of Flemingia macrophylla.</title>
        <authorList>
            <person name="Ding Y."/>
            <person name="Zhao Y."/>
            <person name="Bi W."/>
            <person name="Wu M."/>
            <person name="Zhao G."/>
            <person name="Gong Y."/>
            <person name="Li W."/>
            <person name="Zhang P."/>
        </authorList>
    </citation>
    <scope>NUCLEOTIDE SEQUENCE [LARGE SCALE GENOMIC DNA]</scope>
    <source>
        <strain evidence="6">DYQJB</strain>
        <tissue evidence="6">Leaf</tissue>
    </source>
</reference>
<dbReference type="InterPro" id="IPR036312">
    <property type="entry name" value="Bifun_inhib/LTP/seed_sf"/>
</dbReference>
<evidence type="ECO:0000259" key="5">
    <source>
        <dbReference type="SMART" id="SM00499"/>
    </source>
</evidence>
<sequence length="101" mass="10566">MAEAKSLFSLGYQLAIVLLLLVVAHDGTQMAMAQSSTCTNELSNLNVCAPFVVPGAANTNPSATCCNALHSVDRECLCNTIRVASQLPTQCQLPPLACGTK</sequence>
<keyword evidence="2" id="KW-0964">Secreted</keyword>
<comment type="caution">
    <text evidence="6">The sequence shown here is derived from an EMBL/GenBank/DDBJ whole genome shotgun (WGS) entry which is preliminary data.</text>
</comment>
<dbReference type="Gene3D" id="1.10.110.10">
    <property type="entry name" value="Plant lipid-transfer and hydrophobic proteins"/>
    <property type="match status" value="1"/>
</dbReference>
<dbReference type="GO" id="GO:0005576">
    <property type="term" value="C:extracellular region"/>
    <property type="evidence" value="ECO:0007669"/>
    <property type="project" value="UniProtKB-SubCell"/>
</dbReference>
<evidence type="ECO:0000313" key="6">
    <source>
        <dbReference type="EMBL" id="KAL2334639.1"/>
    </source>
</evidence>